<dbReference type="Proteomes" id="UP001361570">
    <property type="component" value="Unassembled WGS sequence"/>
</dbReference>
<sequence length="409" mass="42596">MNSRSDLGHVVVVGGGVGGVSTVGALRQGGYDGRVTLVDAGEFPYDRPPLSKDYLAGACSSTDLWLQSPAWFDDNRIELRTRTSVAALRTAEGALELDDGSRVAADRVVLATGGRAARPPLPGADGDLVHTLRTIEDADRLHKALVPGARLLVVGAGLIGAEVASTALDLGCDVVLVDPVDPPLVAALGTTIATWLHDLHTARGVRVVRAGVESLGQDGAVLTARFVGQPDAAEFDVAVLGVGMSPDTSLAVAAGIEVDRGVVVDPAQRTANPAVLAVGDATRVRRDGVLLPRTEHWEAAQHDGKRAAASILGVAPPAETAPWFWSDRHHRHVEAIGHLGAADQVVLRGTTDAPSFAVFGLHEGRVVAAAAVDDPTAVRAARRMVDRRLAVDPGALADPTTDLRRLLRG</sequence>
<dbReference type="InterPro" id="IPR016156">
    <property type="entry name" value="FAD/NAD-linked_Rdtase_dimer_sf"/>
</dbReference>
<dbReference type="PRINTS" id="PR00368">
    <property type="entry name" value="FADPNR"/>
</dbReference>
<dbReference type="SUPFAM" id="SSF55424">
    <property type="entry name" value="FAD/NAD-linked reductases, dimerisation (C-terminal) domain"/>
    <property type="match status" value="1"/>
</dbReference>
<comment type="caution">
    <text evidence="7">The sequence shown here is derived from an EMBL/GenBank/DDBJ whole genome shotgun (WGS) entry which is preliminary data.</text>
</comment>
<evidence type="ECO:0000259" key="6">
    <source>
        <dbReference type="Pfam" id="PF14759"/>
    </source>
</evidence>
<reference evidence="7 8" key="1">
    <citation type="submission" date="2024-03" db="EMBL/GenBank/DDBJ databases">
        <title>Draft genome sequence of Klenkia sp. LSe6-5.</title>
        <authorList>
            <person name="Duangmal K."/>
            <person name="Chantavorakit T."/>
        </authorList>
    </citation>
    <scope>NUCLEOTIDE SEQUENCE [LARGE SCALE GENOMIC DNA]</scope>
    <source>
        <strain evidence="7 8">LSe6-5</strain>
    </source>
</reference>
<proteinExistence type="predicted"/>
<organism evidence="7 8">
    <name type="scientific">Klenkia sesuvii</name>
    <dbReference type="NCBI Taxonomy" id="3103137"/>
    <lineage>
        <taxon>Bacteria</taxon>
        <taxon>Bacillati</taxon>
        <taxon>Actinomycetota</taxon>
        <taxon>Actinomycetes</taxon>
        <taxon>Geodermatophilales</taxon>
        <taxon>Geodermatophilaceae</taxon>
        <taxon>Klenkia</taxon>
    </lineage>
</organism>
<dbReference type="InterPro" id="IPR028202">
    <property type="entry name" value="Reductase_C"/>
</dbReference>
<dbReference type="Pfam" id="PF14759">
    <property type="entry name" value="Reductase_C"/>
    <property type="match status" value="1"/>
</dbReference>
<keyword evidence="8" id="KW-1185">Reference proteome</keyword>
<name>A0ABU8DT24_9ACTN</name>
<dbReference type="PANTHER" id="PTHR43557">
    <property type="entry name" value="APOPTOSIS-INDUCING FACTOR 1"/>
    <property type="match status" value="1"/>
</dbReference>
<dbReference type="EMBL" id="JBAPLU010000004">
    <property type="protein sequence ID" value="MEI4271159.1"/>
    <property type="molecule type" value="Genomic_DNA"/>
</dbReference>
<dbReference type="PRINTS" id="PR00411">
    <property type="entry name" value="PNDRDTASEI"/>
</dbReference>
<evidence type="ECO:0000313" key="7">
    <source>
        <dbReference type="EMBL" id="MEI4271159.1"/>
    </source>
</evidence>
<feature type="domain" description="FAD/NAD(P)-binding" evidence="5">
    <location>
        <begin position="9"/>
        <end position="304"/>
    </location>
</feature>
<dbReference type="Gene3D" id="3.30.390.30">
    <property type="match status" value="1"/>
</dbReference>
<dbReference type="SUPFAM" id="SSF51905">
    <property type="entry name" value="FAD/NAD(P)-binding domain"/>
    <property type="match status" value="2"/>
</dbReference>
<evidence type="ECO:0000256" key="3">
    <source>
        <dbReference type="ARBA" id="ARBA00022827"/>
    </source>
</evidence>
<dbReference type="Gene3D" id="3.50.50.60">
    <property type="entry name" value="FAD/NAD(P)-binding domain"/>
    <property type="match status" value="2"/>
</dbReference>
<evidence type="ECO:0000256" key="2">
    <source>
        <dbReference type="ARBA" id="ARBA00022630"/>
    </source>
</evidence>
<keyword evidence="2" id="KW-0285">Flavoprotein</keyword>
<dbReference type="InterPro" id="IPR036188">
    <property type="entry name" value="FAD/NAD-bd_sf"/>
</dbReference>
<evidence type="ECO:0000313" key="8">
    <source>
        <dbReference type="Proteomes" id="UP001361570"/>
    </source>
</evidence>
<keyword evidence="4" id="KW-0560">Oxidoreductase</keyword>
<accession>A0ABU8DT24</accession>
<protein>
    <submittedName>
        <fullName evidence="7">FAD-dependent oxidoreductase</fullName>
    </submittedName>
</protein>
<comment type="cofactor">
    <cofactor evidence="1">
        <name>FAD</name>
        <dbReference type="ChEBI" id="CHEBI:57692"/>
    </cofactor>
</comment>
<keyword evidence="3" id="KW-0274">FAD</keyword>
<dbReference type="InterPro" id="IPR050446">
    <property type="entry name" value="FAD-oxidoreductase/Apoptosis"/>
</dbReference>
<evidence type="ECO:0000256" key="4">
    <source>
        <dbReference type="ARBA" id="ARBA00023002"/>
    </source>
</evidence>
<dbReference type="RefSeq" id="WP_336403302.1">
    <property type="nucleotide sequence ID" value="NZ_JBAPLU010000004.1"/>
</dbReference>
<dbReference type="InterPro" id="IPR023753">
    <property type="entry name" value="FAD/NAD-binding_dom"/>
</dbReference>
<feature type="domain" description="Reductase C-terminal" evidence="6">
    <location>
        <begin position="323"/>
        <end position="407"/>
    </location>
</feature>
<evidence type="ECO:0000256" key="1">
    <source>
        <dbReference type="ARBA" id="ARBA00001974"/>
    </source>
</evidence>
<gene>
    <name evidence="7" type="ORF">TEK04_05450</name>
</gene>
<dbReference type="PANTHER" id="PTHR43557:SF2">
    <property type="entry name" value="RIESKE DOMAIN-CONTAINING PROTEIN-RELATED"/>
    <property type="match status" value="1"/>
</dbReference>
<evidence type="ECO:0000259" key="5">
    <source>
        <dbReference type="Pfam" id="PF07992"/>
    </source>
</evidence>
<dbReference type="Pfam" id="PF07992">
    <property type="entry name" value="Pyr_redox_2"/>
    <property type="match status" value="1"/>
</dbReference>